<name>M7WPM6_ENTHI</name>
<evidence type="ECO:0000313" key="1">
    <source>
        <dbReference type="EMBL" id="EMS13359.1"/>
    </source>
</evidence>
<dbReference type="EMBL" id="KB638219">
    <property type="protein sequence ID" value="EMS13359.1"/>
    <property type="molecule type" value="Genomic_DNA"/>
</dbReference>
<sequence>MDPIIYVTGDPEDIPFLLICIVESRNINSGLVKYLTVLWQSFKKPSPLKDLFASYHSTLVKISLKICLVKYPATLWSKCDKSVDNPDNLFLEKRAVLNKVFSLNMM</sequence>
<protein>
    <submittedName>
        <fullName evidence="1">Uncharacterized protein</fullName>
    </submittedName>
</protein>
<evidence type="ECO:0000313" key="2">
    <source>
        <dbReference type="Proteomes" id="UP000030780"/>
    </source>
</evidence>
<dbReference type="Proteomes" id="UP000030780">
    <property type="component" value="Unassembled WGS sequence"/>
</dbReference>
<organism evidence="1 2">
    <name type="scientific">Entamoeba histolytica HM-3:IMSS</name>
    <dbReference type="NCBI Taxonomy" id="885315"/>
    <lineage>
        <taxon>Eukaryota</taxon>
        <taxon>Amoebozoa</taxon>
        <taxon>Evosea</taxon>
        <taxon>Archamoebae</taxon>
        <taxon>Mastigamoebida</taxon>
        <taxon>Entamoebidae</taxon>
        <taxon>Entamoeba</taxon>
    </lineage>
</organism>
<dbReference type="AlphaFoldDB" id="M7WPM6"/>
<dbReference type="VEuPathDB" id="AmoebaDB:KM1_059250"/>
<gene>
    <name evidence="1" type="ORF">KM1_059250</name>
</gene>
<reference evidence="1 2" key="1">
    <citation type="submission" date="2013-01" db="EMBL/GenBank/DDBJ databases">
        <authorList>
            <person name="Inman J."/>
            <person name="Zafar N."/>
            <person name="Lorenzi H."/>
            <person name="Caler E."/>
        </authorList>
    </citation>
    <scope>NUCLEOTIDE SEQUENCE [LARGE SCALE GENOMIC DNA]</scope>
    <source>
        <strain evidence="1 2">HM-3:IMSS</strain>
    </source>
</reference>
<proteinExistence type="predicted"/>
<accession>M7WPM6</accession>